<keyword evidence="2" id="KW-1185">Reference proteome</keyword>
<dbReference type="EMBL" id="JBHSBC010000021">
    <property type="protein sequence ID" value="MFC3982819.1"/>
    <property type="molecule type" value="Genomic_DNA"/>
</dbReference>
<sequence length="51" mass="5238">MTTLKGSGQPTVHVVLPQSPPRLTPGAARELLEILLDAHAELVGAAVPDVA</sequence>
<evidence type="ECO:0000313" key="2">
    <source>
        <dbReference type="Proteomes" id="UP001595698"/>
    </source>
</evidence>
<dbReference type="Proteomes" id="UP001595698">
    <property type="component" value="Unassembled WGS sequence"/>
</dbReference>
<protein>
    <submittedName>
        <fullName evidence="1">Uncharacterized protein</fullName>
    </submittedName>
</protein>
<gene>
    <name evidence="1" type="ORF">ACFOYY_21965</name>
</gene>
<comment type="caution">
    <text evidence="1">The sequence shown here is derived from an EMBL/GenBank/DDBJ whole genome shotgun (WGS) entry which is preliminary data.</text>
</comment>
<reference evidence="2" key="1">
    <citation type="journal article" date="2019" name="Int. J. Syst. Evol. Microbiol.">
        <title>The Global Catalogue of Microorganisms (GCM) 10K type strain sequencing project: providing services to taxonomists for standard genome sequencing and annotation.</title>
        <authorList>
            <consortium name="The Broad Institute Genomics Platform"/>
            <consortium name="The Broad Institute Genome Sequencing Center for Infectious Disease"/>
            <person name="Wu L."/>
            <person name="Ma J."/>
        </authorList>
    </citation>
    <scope>NUCLEOTIDE SEQUENCE [LARGE SCALE GENOMIC DNA]</scope>
    <source>
        <strain evidence="2">TBRC 7912</strain>
    </source>
</reference>
<organism evidence="1 2">
    <name type="scientific">Streptosporangium jomthongense</name>
    <dbReference type="NCBI Taxonomy" id="1193683"/>
    <lineage>
        <taxon>Bacteria</taxon>
        <taxon>Bacillati</taxon>
        <taxon>Actinomycetota</taxon>
        <taxon>Actinomycetes</taxon>
        <taxon>Streptosporangiales</taxon>
        <taxon>Streptosporangiaceae</taxon>
        <taxon>Streptosporangium</taxon>
    </lineage>
</organism>
<proteinExistence type="predicted"/>
<name>A0ABV8F4S9_9ACTN</name>
<accession>A0ABV8F4S9</accession>
<dbReference type="RefSeq" id="WP_386191409.1">
    <property type="nucleotide sequence ID" value="NZ_JBHSBC010000021.1"/>
</dbReference>
<evidence type="ECO:0000313" key="1">
    <source>
        <dbReference type="EMBL" id="MFC3982819.1"/>
    </source>
</evidence>